<sequence length="60" mass="6720">MADQEESSRVSSRQPSRRSNHQPGAKSSKATPDRFDCDPHCQFATIAEDPTLIVRKQSSF</sequence>
<evidence type="ECO:0000313" key="3">
    <source>
        <dbReference type="Proteomes" id="UP001177670"/>
    </source>
</evidence>
<evidence type="ECO:0000313" key="2">
    <source>
        <dbReference type="EMBL" id="KAK1137703.1"/>
    </source>
</evidence>
<accession>A0AA40KYM8</accession>
<dbReference type="Proteomes" id="UP001177670">
    <property type="component" value="Unassembled WGS sequence"/>
</dbReference>
<reference evidence="2" key="1">
    <citation type="submission" date="2021-10" db="EMBL/GenBank/DDBJ databases">
        <title>Melipona bicolor Genome sequencing and assembly.</title>
        <authorList>
            <person name="Araujo N.S."/>
            <person name="Arias M.C."/>
        </authorList>
    </citation>
    <scope>NUCLEOTIDE SEQUENCE</scope>
    <source>
        <strain evidence="2">USP_2M_L1-L4_2017</strain>
        <tissue evidence="2">Whole body</tissue>
    </source>
</reference>
<gene>
    <name evidence="2" type="ORF">K0M31_002199</name>
</gene>
<evidence type="ECO:0000256" key="1">
    <source>
        <dbReference type="SAM" id="MobiDB-lite"/>
    </source>
</evidence>
<dbReference type="AlphaFoldDB" id="A0AA40KYM8"/>
<keyword evidence="3" id="KW-1185">Reference proteome</keyword>
<proteinExistence type="predicted"/>
<feature type="region of interest" description="Disordered" evidence="1">
    <location>
        <begin position="1"/>
        <end position="37"/>
    </location>
</feature>
<comment type="caution">
    <text evidence="2">The sequence shown here is derived from an EMBL/GenBank/DDBJ whole genome shotgun (WGS) entry which is preliminary data.</text>
</comment>
<protein>
    <submittedName>
        <fullName evidence="2">Uncharacterized protein</fullName>
    </submittedName>
</protein>
<dbReference type="EMBL" id="JAHYIQ010000001">
    <property type="protein sequence ID" value="KAK1137703.1"/>
    <property type="molecule type" value="Genomic_DNA"/>
</dbReference>
<organism evidence="2 3">
    <name type="scientific">Melipona bicolor</name>
    <dbReference type="NCBI Taxonomy" id="60889"/>
    <lineage>
        <taxon>Eukaryota</taxon>
        <taxon>Metazoa</taxon>
        <taxon>Ecdysozoa</taxon>
        <taxon>Arthropoda</taxon>
        <taxon>Hexapoda</taxon>
        <taxon>Insecta</taxon>
        <taxon>Pterygota</taxon>
        <taxon>Neoptera</taxon>
        <taxon>Endopterygota</taxon>
        <taxon>Hymenoptera</taxon>
        <taxon>Apocrita</taxon>
        <taxon>Aculeata</taxon>
        <taxon>Apoidea</taxon>
        <taxon>Anthophila</taxon>
        <taxon>Apidae</taxon>
        <taxon>Melipona</taxon>
    </lineage>
</organism>
<name>A0AA40KYM8_9HYME</name>